<evidence type="ECO:0000256" key="6">
    <source>
        <dbReference type="SAM" id="Coils"/>
    </source>
</evidence>
<feature type="domain" description="LTD" evidence="7">
    <location>
        <begin position="750"/>
        <end position="866"/>
    </location>
</feature>
<dbReference type="FunFam" id="1.20.5.1160:FF:000016">
    <property type="entry name" value="Intermediate filament protein A"/>
    <property type="match status" value="1"/>
</dbReference>
<dbReference type="PROSITE" id="PS00226">
    <property type="entry name" value="IF_ROD_1"/>
    <property type="match status" value="1"/>
</dbReference>
<protein>
    <submittedName>
        <fullName evidence="9">Uncharacterized protein</fullName>
    </submittedName>
</protein>
<dbReference type="SUPFAM" id="SSF57997">
    <property type="entry name" value="Tropomyosin"/>
    <property type="match status" value="1"/>
</dbReference>
<evidence type="ECO:0000313" key="10">
    <source>
        <dbReference type="Proteomes" id="UP000829354"/>
    </source>
</evidence>
<evidence type="ECO:0000259" key="8">
    <source>
        <dbReference type="PROSITE" id="PS51842"/>
    </source>
</evidence>
<dbReference type="PROSITE" id="PS51842">
    <property type="entry name" value="IF_ROD_2"/>
    <property type="match status" value="1"/>
</dbReference>
<evidence type="ECO:0000256" key="3">
    <source>
        <dbReference type="ARBA" id="ARBA00022754"/>
    </source>
</evidence>
<dbReference type="FunFam" id="1.20.5.500:FF:000001">
    <property type="entry name" value="Type II keratin 23"/>
    <property type="match status" value="1"/>
</dbReference>
<organism evidence="9 10">
    <name type="scientific">Caenorhabditis briggsae</name>
    <dbReference type="NCBI Taxonomy" id="6238"/>
    <lineage>
        <taxon>Eukaryota</taxon>
        <taxon>Metazoa</taxon>
        <taxon>Ecdysozoa</taxon>
        <taxon>Nematoda</taxon>
        <taxon>Chromadorea</taxon>
        <taxon>Rhabditida</taxon>
        <taxon>Rhabditina</taxon>
        <taxon>Rhabditomorpha</taxon>
        <taxon>Rhabditoidea</taxon>
        <taxon>Rhabditidae</taxon>
        <taxon>Peloderinae</taxon>
        <taxon>Caenorhabditis</taxon>
    </lineage>
</organism>
<comment type="subcellular location">
    <subcellularLocation>
        <location evidence="1">Cytoplasm</location>
    </subcellularLocation>
</comment>
<dbReference type="Pfam" id="PF00038">
    <property type="entry name" value="Filament"/>
    <property type="match status" value="1"/>
</dbReference>
<dbReference type="SUPFAM" id="SSF53474">
    <property type="entry name" value="alpha/beta-Hydrolases"/>
    <property type="match status" value="1"/>
</dbReference>
<accession>A0AAE9FAG1</accession>
<gene>
    <name evidence="9" type="ORF">L5515_017771</name>
</gene>
<dbReference type="Gene3D" id="2.60.40.1260">
    <property type="entry name" value="Lamin Tail domain"/>
    <property type="match status" value="1"/>
</dbReference>
<dbReference type="InterPro" id="IPR036415">
    <property type="entry name" value="Lamin_tail_dom_sf"/>
</dbReference>
<dbReference type="GO" id="GO:0005737">
    <property type="term" value="C:cytoplasm"/>
    <property type="evidence" value="ECO:0007669"/>
    <property type="project" value="UniProtKB-SubCell"/>
</dbReference>
<dbReference type="Gene3D" id="1.20.5.500">
    <property type="entry name" value="Single helix bin"/>
    <property type="match status" value="1"/>
</dbReference>
<dbReference type="GO" id="GO:0005882">
    <property type="term" value="C:intermediate filament"/>
    <property type="evidence" value="ECO:0007669"/>
    <property type="project" value="UniProtKB-KW"/>
</dbReference>
<dbReference type="InterPro" id="IPR018039">
    <property type="entry name" value="IF_conserved"/>
</dbReference>
<keyword evidence="4 6" id="KW-0175">Coiled coil</keyword>
<feature type="coiled-coil region" evidence="6">
    <location>
        <begin position="605"/>
        <end position="650"/>
    </location>
</feature>
<dbReference type="PANTHER" id="PTHR45721">
    <property type="entry name" value="LAMIN DM0-RELATED"/>
    <property type="match status" value="1"/>
</dbReference>
<evidence type="ECO:0000256" key="4">
    <source>
        <dbReference type="ARBA" id="ARBA00023054"/>
    </source>
</evidence>
<evidence type="ECO:0000313" key="9">
    <source>
        <dbReference type="EMBL" id="UMM41565.1"/>
    </source>
</evidence>
<proteinExistence type="inferred from homology"/>
<dbReference type="SMART" id="SM01391">
    <property type="entry name" value="Filament"/>
    <property type="match status" value="1"/>
</dbReference>
<dbReference type="SUPFAM" id="SSF74853">
    <property type="entry name" value="Lamin A/C globular tail domain"/>
    <property type="match status" value="1"/>
</dbReference>
<dbReference type="EMBL" id="CP092625">
    <property type="protein sequence ID" value="UMM41565.1"/>
    <property type="molecule type" value="Genomic_DNA"/>
</dbReference>
<sequence length="869" mass="99485">MFRRRLMYPTVQRIEVEESFPPDAGARPKVTGTIFKPPGTGPFPTIIDISGTGGGLNEQKRAALDSRGFVVLCLAFFKYKSLPEDLLTVELQYFEDAINYITSLPYTRDRIVFQGVSFGGTLVMFLTTKFPKIKAVCSINGSFAMDQFAHVRVNGKCPPIGIFKADGAHVKFLNDLMVYTDMVRNIELGEGADFEFKETSLVTAFRFVSALDDLSTPTIYANSYLSARLRDAGRKFEGFSKPTAAIQVFMEKASSNFCLKEMSESEYRSSISVRPTFNRTLHSQSTATYGSTISSGTSRTLKITEIGGSTLTSGMSPFGGHAASAIRESRTREKKEMSELNDRLASYIEKVRFLEAQNRKMEKDLDLLRGKWGHDSTSVKVMFETELRTAKELIADSDKERAQLEDQIRKLTEELNNYRNKMHEAERGADVTRKELDNVLGKLGALEAEIELLKRRISLMEDTIAYLKRENHKMMDNLHHSRNAVEQETLNRIDYQNQVQTLLEECDFIKRIHDSEIHDLLAMASRDTTVENREYFKNELSSAIRDIRSEYDHVNNTHRTDIESWYKLKVQEIHTQASRNSLEQNYAREEVKRLRTTLGDMRGKMADLEGRNLLLEKQVEDLNYQMEEDMRTYEQSLNDKDSSINKLRDESKILMVELQMLIDTKQTLDAEIVIYRKMLDGEENRAGLRQLVEQVVKTTSIHQTKEIEIHCSQYETITFDEVPHTHYLVGDKIRRKPYESLRVLKGETTSHSSYSRSAKGNVSIQEVEPTGKFIILENIARRDENIGDWKLRRKIAGKREIVYTFPREFVLRAQKNVKIFARGQGIHSPPDSLVFDLEDSFGTGNDVVTTLYNKEGEERASHSQRASHN</sequence>
<evidence type="ECO:0000256" key="1">
    <source>
        <dbReference type="ARBA" id="ARBA00004496"/>
    </source>
</evidence>
<name>A0AAE9FAG1_CAEBR</name>
<dbReference type="Pfam" id="PF08840">
    <property type="entry name" value="BAAT_C"/>
    <property type="match status" value="1"/>
</dbReference>
<dbReference type="InterPro" id="IPR029058">
    <property type="entry name" value="AB_hydrolase_fold"/>
</dbReference>
<dbReference type="Gene3D" id="1.20.5.1160">
    <property type="entry name" value="Vasodilator-stimulated phosphoprotein"/>
    <property type="match status" value="2"/>
</dbReference>
<dbReference type="InterPro" id="IPR039008">
    <property type="entry name" value="IF_rod_dom"/>
</dbReference>
<feature type="coiled-coil region" evidence="6">
    <location>
        <begin position="330"/>
        <end position="505"/>
    </location>
</feature>
<dbReference type="Proteomes" id="UP000829354">
    <property type="component" value="Chromosome X"/>
</dbReference>
<evidence type="ECO:0000259" key="7">
    <source>
        <dbReference type="PROSITE" id="PS51841"/>
    </source>
</evidence>
<keyword evidence="2" id="KW-0963">Cytoplasm</keyword>
<dbReference type="Pfam" id="PF00932">
    <property type="entry name" value="LTD"/>
    <property type="match status" value="1"/>
</dbReference>
<dbReference type="PROSITE" id="PS51841">
    <property type="entry name" value="LTD"/>
    <property type="match status" value="1"/>
</dbReference>
<comment type="similarity">
    <text evidence="5">Belongs to the intermediate filament family.</text>
</comment>
<dbReference type="InterPro" id="IPR001322">
    <property type="entry name" value="Lamin_tail_dom"/>
</dbReference>
<keyword evidence="3 5" id="KW-0403">Intermediate filament</keyword>
<dbReference type="AlphaFoldDB" id="A0AAE9FAG1"/>
<dbReference type="FunFam" id="1.20.5.1160:FF:000023">
    <property type="entry name" value="Intermediate filament protein ifa-1"/>
    <property type="match status" value="1"/>
</dbReference>
<dbReference type="Gene3D" id="1.20.5.170">
    <property type="match status" value="1"/>
</dbReference>
<feature type="domain" description="IF rod" evidence="8">
    <location>
        <begin position="333"/>
        <end position="686"/>
    </location>
</feature>
<evidence type="ECO:0000256" key="2">
    <source>
        <dbReference type="ARBA" id="ARBA00022490"/>
    </source>
</evidence>
<dbReference type="SUPFAM" id="SSF64593">
    <property type="entry name" value="Intermediate filament protein, coiled coil region"/>
    <property type="match status" value="2"/>
</dbReference>
<dbReference type="FunFam" id="1.20.5.170:FF:000058">
    <property type="entry name" value="Intermediate filament protein B"/>
    <property type="match status" value="1"/>
</dbReference>
<keyword evidence="10" id="KW-1185">Reference proteome</keyword>
<dbReference type="Gene3D" id="3.40.50.1820">
    <property type="entry name" value="alpha/beta hydrolase"/>
    <property type="match status" value="1"/>
</dbReference>
<evidence type="ECO:0000256" key="5">
    <source>
        <dbReference type="RuleBase" id="RU000685"/>
    </source>
</evidence>
<dbReference type="InterPro" id="IPR014940">
    <property type="entry name" value="BAAT_C"/>
</dbReference>
<dbReference type="PANTHER" id="PTHR45721:SF8">
    <property type="entry name" value="INTERMEDIATE FILAMENT PROTEIN IFA-4"/>
    <property type="match status" value="1"/>
</dbReference>
<reference evidence="9 10" key="1">
    <citation type="submission" date="2022-04" db="EMBL/GenBank/DDBJ databases">
        <title>Chromosome-level reference genomes for two strains of Caenorhabditis briggsae: an improved platform for comparative genomics.</title>
        <authorList>
            <person name="Stevens L."/>
            <person name="Andersen E."/>
        </authorList>
    </citation>
    <scope>NUCLEOTIDE SEQUENCE [LARGE SCALE GENOMIC DNA]</scope>
    <source>
        <strain evidence="9">VX34</strain>
        <tissue evidence="9">Whole-organism</tissue>
    </source>
</reference>
<dbReference type="FunFam" id="2.60.40.1260:FF:000003">
    <property type="entry name" value="Intermediate filament protein A"/>
    <property type="match status" value="1"/>
</dbReference>